<organism evidence="1 2">
    <name type="scientific">Lentisphaera araneosa HTCC2155</name>
    <dbReference type="NCBI Taxonomy" id="313628"/>
    <lineage>
        <taxon>Bacteria</taxon>
        <taxon>Pseudomonadati</taxon>
        <taxon>Lentisphaerota</taxon>
        <taxon>Lentisphaeria</taxon>
        <taxon>Lentisphaerales</taxon>
        <taxon>Lentisphaeraceae</taxon>
        <taxon>Lentisphaera</taxon>
    </lineage>
</organism>
<keyword evidence="2" id="KW-1185">Reference proteome</keyword>
<evidence type="ECO:0000313" key="2">
    <source>
        <dbReference type="Proteomes" id="UP000004947"/>
    </source>
</evidence>
<sequence length="61" mass="7285">MYKKHQIQNDRIEEKLDMILQYHNIKWHSAEEKKNIKSLATQVMIDGDVEAAKKLEVFKTQ</sequence>
<accession>A6DMX0</accession>
<evidence type="ECO:0000313" key="1">
    <source>
        <dbReference type="EMBL" id="EDM27006.1"/>
    </source>
</evidence>
<proteinExistence type="predicted"/>
<dbReference type="RefSeq" id="WP_007279213.1">
    <property type="nucleotide sequence ID" value="NZ_ABCK01000012.1"/>
</dbReference>
<comment type="caution">
    <text evidence="1">The sequence shown here is derived from an EMBL/GenBank/DDBJ whole genome shotgun (WGS) entry which is preliminary data.</text>
</comment>
<dbReference type="AlphaFoldDB" id="A6DMX0"/>
<dbReference type="Proteomes" id="UP000004947">
    <property type="component" value="Unassembled WGS sequence"/>
</dbReference>
<dbReference type="EMBL" id="ABCK01000012">
    <property type="protein sequence ID" value="EDM27006.1"/>
    <property type="molecule type" value="Genomic_DNA"/>
</dbReference>
<reference evidence="1 2" key="1">
    <citation type="journal article" date="2010" name="J. Bacteriol.">
        <title>Genome sequence of Lentisphaera araneosa HTCC2155T, the type species of the order Lentisphaerales in the phylum Lentisphaerae.</title>
        <authorList>
            <person name="Thrash J.C."/>
            <person name="Cho J.C."/>
            <person name="Vergin K.L."/>
            <person name="Morris R.M."/>
            <person name="Giovannoni S.J."/>
        </authorList>
    </citation>
    <scope>NUCLEOTIDE SEQUENCE [LARGE SCALE GENOMIC DNA]</scope>
    <source>
        <strain evidence="1 2">HTCC2155</strain>
    </source>
</reference>
<name>A6DMX0_9BACT</name>
<protein>
    <submittedName>
        <fullName evidence="1">Uncharacterized protein</fullName>
    </submittedName>
</protein>
<gene>
    <name evidence="1" type="ORF">LNTAR_07174</name>
</gene>